<protein>
    <submittedName>
        <fullName evidence="2">Protein tyrosine kinase, putative</fullName>
    </submittedName>
</protein>
<dbReference type="GO" id="GO:0004674">
    <property type="term" value="F:protein serine/threonine kinase activity"/>
    <property type="evidence" value="ECO:0007669"/>
    <property type="project" value="TreeGrafter"/>
</dbReference>
<dbReference type="Gene3D" id="1.10.510.10">
    <property type="entry name" value="Transferase(Phosphotransferase) domain 1"/>
    <property type="match status" value="1"/>
</dbReference>
<dbReference type="AlphaFoldDB" id="A0A0S4JLB0"/>
<feature type="domain" description="Protein kinase" evidence="1">
    <location>
        <begin position="1"/>
        <end position="178"/>
    </location>
</feature>
<dbReference type="InterPro" id="IPR001245">
    <property type="entry name" value="Ser-Thr/Tyr_kinase_cat_dom"/>
</dbReference>
<keyword evidence="2" id="KW-0808">Transferase</keyword>
<dbReference type="SUPFAM" id="SSF56112">
    <property type="entry name" value="Protein kinase-like (PK-like)"/>
    <property type="match status" value="1"/>
</dbReference>
<dbReference type="OrthoDB" id="4062651at2759"/>
<proteinExistence type="predicted"/>
<evidence type="ECO:0000313" key="3">
    <source>
        <dbReference type="Proteomes" id="UP000051952"/>
    </source>
</evidence>
<sequence length="223" mass="23817">MELAEDSLSVVLASPLRPSIATLLRWLHEVAQAMEFAHDCGVVHSGINPDKIMTVASGQDAVAKVTDFGSASIVSTVGASTTNAMFCAPECTVGSTGPTKASDVFSFGMTMWCVLVPQGTDHGLGRNDVQVALALLKGCRPSVTAIDPYATLIERCWAAEPLARPSMAEVAEALRKLVACLVHPPPTPSSQLWATLLQSYNIEAEWKALHFHSQGKMHSADFR</sequence>
<accession>A0A0S4JLB0</accession>
<dbReference type="PROSITE" id="PS50011">
    <property type="entry name" value="PROTEIN_KINASE_DOM"/>
    <property type="match status" value="1"/>
</dbReference>
<dbReference type="Proteomes" id="UP000051952">
    <property type="component" value="Unassembled WGS sequence"/>
</dbReference>
<organism evidence="2 3">
    <name type="scientific">Bodo saltans</name>
    <name type="common">Flagellated protozoan</name>
    <dbReference type="NCBI Taxonomy" id="75058"/>
    <lineage>
        <taxon>Eukaryota</taxon>
        <taxon>Discoba</taxon>
        <taxon>Euglenozoa</taxon>
        <taxon>Kinetoplastea</taxon>
        <taxon>Metakinetoplastina</taxon>
        <taxon>Eubodonida</taxon>
        <taxon>Bodonidae</taxon>
        <taxon>Bodo</taxon>
    </lineage>
</organism>
<name>A0A0S4JLB0_BODSA</name>
<dbReference type="InterPro" id="IPR000719">
    <property type="entry name" value="Prot_kinase_dom"/>
</dbReference>
<keyword evidence="2" id="KW-0418">Kinase</keyword>
<gene>
    <name evidence="2" type="ORF">BSAL_24705</name>
</gene>
<dbReference type="Pfam" id="PF07714">
    <property type="entry name" value="PK_Tyr_Ser-Thr"/>
    <property type="match status" value="1"/>
</dbReference>
<keyword evidence="3" id="KW-1185">Reference proteome</keyword>
<evidence type="ECO:0000259" key="1">
    <source>
        <dbReference type="PROSITE" id="PS50011"/>
    </source>
</evidence>
<evidence type="ECO:0000313" key="2">
    <source>
        <dbReference type="EMBL" id="CUG90041.1"/>
    </source>
</evidence>
<dbReference type="PANTHER" id="PTHR44329">
    <property type="entry name" value="SERINE/THREONINE-PROTEIN KINASE TNNI3K-RELATED"/>
    <property type="match status" value="1"/>
</dbReference>
<dbReference type="EMBL" id="CYKH01001786">
    <property type="protein sequence ID" value="CUG90041.1"/>
    <property type="molecule type" value="Genomic_DNA"/>
</dbReference>
<dbReference type="InterPro" id="IPR011009">
    <property type="entry name" value="Kinase-like_dom_sf"/>
</dbReference>
<dbReference type="InterPro" id="IPR051681">
    <property type="entry name" value="Ser/Thr_Kinases-Pseudokinases"/>
</dbReference>
<dbReference type="GO" id="GO:0005524">
    <property type="term" value="F:ATP binding"/>
    <property type="evidence" value="ECO:0007669"/>
    <property type="project" value="InterPro"/>
</dbReference>
<dbReference type="OMA" id="IANGMIN"/>
<reference evidence="3" key="1">
    <citation type="submission" date="2015-09" db="EMBL/GenBank/DDBJ databases">
        <authorList>
            <consortium name="Pathogen Informatics"/>
        </authorList>
    </citation>
    <scope>NUCLEOTIDE SEQUENCE [LARGE SCALE GENOMIC DNA]</scope>
    <source>
        <strain evidence="3">Lake Konstanz</strain>
    </source>
</reference>
<dbReference type="VEuPathDB" id="TriTrypDB:BSAL_24705"/>